<evidence type="ECO:0000256" key="2">
    <source>
        <dbReference type="SAM" id="SignalP"/>
    </source>
</evidence>
<organism evidence="3 4">
    <name type="scientific">Pandoraea terrae</name>
    <dbReference type="NCBI Taxonomy" id="1537710"/>
    <lineage>
        <taxon>Bacteria</taxon>
        <taxon>Pseudomonadati</taxon>
        <taxon>Pseudomonadota</taxon>
        <taxon>Betaproteobacteria</taxon>
        <taxon>Burkholderiales</taxon>
        <taxon>Burkholderiaceae</taxon>
        <taxon>Pandoraea</taxon>
    </lineage>
</organism>
<dbReference type="Proteomes" id="UP000414233">
    <property type="component" value="Unassembled WGS sequence"/>
</dbReference>
<reference evidence="3 4" key="1">
    <citation type="submission" date="2019-08" db="EMBL/GenBank/DDBJ databases">
        <authorList>
            <person name="Peeters C."/>
        </authorList>
    </citation>
    <scope>NUCLEOTIDE SEQUENCE [LARGE SCALE GENOMIC DNA]</scope>
    <source>
        <strain evidence="3 4">LMG 30175</strain>
    </source>
</reference>
<protein>
    <submittedName>
        <fullName evidence="3">Uncharacterized protein</fullName>
    </submittedName>
</protein>
<feature type="compositionally biased region" description="Polar residues" evidence="1">
    <location>
        <begin position="57"/>
        <end position="67"/>
    </location>
</feature>
<dbReference type="RefSeq" id="WP_224788718.1">
    <property type="nucleotide sequence ID" value="NZ_CABPRZ010000008.1"/>
</dbReference>
<feature type="compositionally biased region" description="Polar residues" evidence="1">
    <location>
        <begin position="79"/>
        <end position="94"/>
    </location>
</feature>
<accession>A0A5E4V0Y5</accession>
<evidence type="ECO:0000313" key="4">
    <source>
        <dbReference type="Proteomes" id="UP000414233"/>
    </source>
</evidence>
<dbReference type="AlphaFoldDB" id="A0A5E4V0Y5"/>
<feature type="chain" id="PRO_5022775523" evidence="2">
    <location>
        <begin position="22"/>
        <end position="101"/>
    </location>
</feature>
<name>A0A5E4V0Y5_9BURK</name>
<proteinExistence type="predicted"/>
<keyword evidence="4" id="KW-1185">Reference proteome</keyword>
<keyword evidence="2" id="KW-0732">Signal</keyword>
<feature type="signal peptide" evidence="2">
    <location>
        <begin position="1"/>
        <end position="21"/>
    </location>
</feature>
<sequence>MQMTSAALLCAAAMLPALAHATTTIPDPTDAAASVPAASVPSAFEGYQPYRDGEGPTWQQLNQTVMGTTGMAGMKQKQPAASTPAKNIEPGTTHSHNEGAK</sequence>
<evidence type="ECO:0000256" key="1">
    <source>
        <dbReference type="SAM" id="MobiDB-lite"/>
    </source>
</evidence>
<evidence type="ECO:0000313" key="3">
    <source>
        <dbReference type="EMBL" id="VVE05952.1"/>
    </source>
</evidence>
<feature type="region of interest" description="Disordered" evidence="1">
    <location>
        <begin position="44"/>
        <end position="101"/>
    </location>
</feature>
<gene>
    <name evidence="3" type="ORF">PTE30175_02311</name>
</gene>
<dbReference type="EMBL" id="CABPRZ010000008">
    <property type="protein sequence ID" value="VVE05952.1"/>
    <property type="molecule type" value="Genomic_DNA"/>
</dbReference>